<dbReference type="EMBL" id="CP004120">
    <property type="protein sequence ID" value="AGT42884.1"/>
    <property type="molecule type" value="Genomic_DNA"/>
</dbReference>
<dbReference type="STRING" id="1291379.TPE_0388"/>
<reference evidence="1 2" key="1">
    <citation type="journal article" date="2013" name="PLoS ONE">
        <title>Genome-Wide Relatedness of Treponema pedis, from Gingiva and Necrotic Skin Lesions of Pigs, with the Human Oral Pathogen Treponema denticola.</title>
        <authorList>
            <person name="Svartstrom O."/>
            <person name="Mushtaq M."/>
            <person name="Pringle M."/>
            <person name="Segerman B."/>
        </authorList>
    </citation>
    <scope>NUCLEOTIDE SEQUENCE [LARGE SCALE GENOMIC DNA]</scope>
    <source>
        <strain evidence="1">T A4</strain>
    </source>
</reference>
<evidence type="ECO:0000313" key="1">
    <source>
        <dbReference type="EMBL" id="AGT42884.1"/>
    </source>
</evidence>
<keyword evidence="2" id="KW-1185">Reference proteome</keyword>
<dbReference type="HOGENOM" id="CLU_3318679_0_0_12"/>
<dbReference type="PATRIC" id="fig|1291379.3.peg.387"/>
<name>S6A7Y3_9SPIR</name>
<dbReference type="KEGG" id="tped:TPE_0388"/>
<dbReference type="AlphaFoldDB" id="S6A7Y3"/>
<organism evidence="1 2">
    <name type="scientific">Treponema pedis str. T A4</name>
    <dbReference type="NCBI Taxonomy" id="1291379"/>
    <lineage>
        <taxon>Bacteria</taxon>
        <taxon>Pseudomonadati</taxon>
        <taxon>Spirochaetota</taxon>
        <taxon>Spirochaetia</taxon>
        <taxon>Spirochaetales</taxon>
        <taxon>Treponemataceae</taxon>
        <taxon>Treponema</taxon>
    </lineage>
</organism>
<gene>
    <name evidence="1" type="ORF">TPE_0388</name>
</gene>
<protein>
    <submittedName>
        <fullName evidence="1">Uncharacterized protein</fullName>
    </submittedName>
</protein>
<accession>S6A7Y3</accession>
<evidence type="ECO:0000313" key="2">
    <source>
        <dbReference type="Proteomes" id="UP000015620"/>
    </source>
</evidence>
<dbReference type="Proteomes" id="UP000015620">
    <property type="component" value="Chromosome"/>
</dbReference>
<sequence length="39" mass="4979">MPFFTCPAKRRKINNTQGFKNYCSRLFYKNFIYRRFEYE</sequence>
<proteinExistence type="predicted"/>